<feature type="compositionally biased region" description="Polar residues" evidence="1">
    <location>
        <begin position="62"/>
        <end position="75"/>
    </location>
</feature>
<accession>A0A9P8XPV3</accession>
<feature type="domain" description="PD-(D/E)XK nuclease-like" evidence="2">
    <location>
        <begin position="237"/>
        <end position="302"/>
    </location>
</feature>
<comment type="caution">
    <text evidence="3">The sequence shown here is derived from an EMBL/GenBank/DDBJ whole genome shotgun (WGS) entry which is preliminary data.</text>
</comment>
<keyword evidence="4" id="KW-1185">Reference proteome</keyword>
<name>A0A9P8XPV3_9PEZI</name>
<dbReference type="InterPro" id="IPR046797">
    <property type="entry name" value="PDDEXK_12"/>
</dbReference>
<feature type="compositionally biased region" description="Basic and acidic residues" evidence="1">
    <location>
        <begin position="101"/>
        <end position="117"/>
    </location>
</feature>
<feature type="region of interest" description="Disordered" evidence="1">
    <location>
        <begin position="1"/>
        <end position="148"/>
    </location>
</feature>
<organism evidence="3 4">
    <name type="scientific">Microdochium trichocladiopsis</name>
    <dbReference type="NCBI Taxonomy" id="1682393"/>
    <lineage>
        <taxon>Eukaryota</taxon>
        <taxon>Fungi</taxon>
        <taxon>Dikarya</taxon>
        <taxon>Ascomycota</taxon>
        <taxon>Pezizomycotina</taxon>
        <taxon>Sordariomycetes</taxon>
        <taxon>Xylariomycetidae</taxon>
        <taxon>Xylariales</taxon>
        <taxon>Microdochiaceae</taxon>
        <taxon>Microdochium</taxon>
    </lineage>
</organism>
<feature type="compositionally biased region" description="Acidic residues" evidence="1">
    <location>
        <begin position="85"/>
        <end position="100"/>
    </location>
</feature>
<dbReference type="EMBL" id="JAGTJQ010000017">
    <property type="protein sequence ID" value="KAH7010583.1"/>
    <property type="molecule type" value="Genomic_DNA"/>
</dbReference>
<feature type="domain" description="PD-(D/E)XK nuclease-like" evidence="2">
    <location>
        <begin position="307"/>
        <end position="449"/>
    </location>
</feature>
<dbReference type="Pfam" id="PF20516">
    <property type="entry name" value="PDDEXK_12"/>
    <property type="match status" value="2"/>
</dbReference>
<dbReference type="Proteomes" id="UP000756346">
    <property type="component" value="Unassembled WGS sequence"/>
</dbReference>
<dbReference type="AlphaFoldDB" id="A0A9P8XPV3"/>
<proteinExistence type="predicted"/>
<evidence type="ECO:0000256" key="1">
    <source>
        <dbReference type="SAM" id="MobiDB-lite"/>
    </source>
</evidence>
<feature type="compositionally biased region" description="Low complexity" evidence="1">
    <location>
        <begin position="129"/>
        <end position="141"/>
    </location>
</feature>
<dbReference type="RefSeq" id="XP_046004114.1">
    <property type="nucleotide sequence ID" value="XM_046161366.1"/>
</dbReference>
<evidence type="ECO:0000313" key="4">
    <source>
        <dbReference type="Proteomes" id="UP000756346"/>
    </source>
</evidence>
<gene>
    <name evidence="3" type="ORF">B0I36DRAFT_389812</name>
</gene>
<dbReference type="GeneID" id="70190912"/>
<evidence type="ECO:0000259" key="2">
    <source>
        <dbReference type="Pfam" id="PF20516"/>
    </source>
</evidence>
<dbReference type="OrthoDB" id="4161186at2759"/>
<sequence length="464" mass="52621">MYGTTGTIHDWLSEQQEQEEQEQEQQSIIAEKAANQPDTRKRKRQVGYPSPDLSDLDEKTTKTATNRLAMSNQPLTPRAKRRAEDDFEIDQYNEQQEEGGESTREEDADETPKRRPDTIFPDPTPAPPRSDSTTTTSSRTSPSKRNRTVRQVMLVTAIDLAFFNGSEPPPLSRIVAKLGKLDADRQFVWSQLQEPILAHSQIDSRFWKLARPVWFTPSTSTGTGMPNDGDNDIFSGHFQNPAPSIEALTRIMNDARQCEDELDAEAAWNCEVHQPLLNLALDGHHDEFRASNCTAATIRSEYSTYAMPSNSSNHNTKKNPIAISIETKSRKPDQEEALLQLGTWLSAQFQCLRHLVVARYASLAAGTDAWRAALEELAFLPGVMVLQHSWHLVAATRADHDSEANSRQQQPRVVLWRTVEMGNTQTPEGICRLIVSLRILLHWAHNTYWPWFEKWVLGQVERSR</sequence>
<reference evidence="3" key="1">
    <citation type="journal article" date="2021" name="Nat. Commun.">
        <title>Genetic determinants of endophytism in the Arabidopsis root mycobiome.</title>
        <authorList>
            <person name="Mesny F."/>
            <person name="Miyauchi S."/>
            <person name="Thiergart T."/>
            <person name="Pickel B."/>
            <person name="Atanasova L."/>
            <person name="Karlsson M."/>
            <person name="Huettel B."/>
            <person name="Barry K.W."/>
            <person name="Haridas S."/>
            <person name="Chen C."/>
            <person name="Bauer D."/>
            <person name="Andreopoulos W."/>
            <person name="Pangilinan J."/>
            <person name="LaButti K."/>
            <person name="Riley R."/>
            <person name="Lipzen A."/>
            <person name="Clum A."/>
            <person name="Drula E."/>
            <person name="Henrissat B."/>
            <person name="Kohler A."/>
            <person name="Grigoriev I.V."/>
            <person name="Martin F.M."/>
            <person name="Hacquard S."/>
        </authorList>
    </citation>
    <scope>NUCLEOTIDE SEQUENCE</scope>
    <source>
        <strain evidence="3">MPI-CAGE-CH-0230</strain>
    </source>
</reference>
<evidence type="ECO:0000313" key="3">
    <source>
        <dbReference type="EMBL" id="KAH7010583.1"/>
    </source>
</evidence>
<protein>
    <recommendedName>
        <fullName evidence="2">PD-(D/E)XK nuclease-like domain-containing protein</fullName>
    </recommendedName>
</protein>